<reference evidence="2 3" key="1">
    <citation type="journal article" date="2012" name="Genome Biol.">
        <title>Genome and low-iron response of an oceanic diatom adapted to chronic iron limitation.</title>
        <authorList>
            <person name="Lommer M."/>
            <person name="Specht M."/>
            <person name="Roy A.S."/>
            <person name="Kraemer L."/>
            <person name="Andreson R."/>
            <person name="Gutowska M.A."/>
            <person name="Wolf J."/>
            <person name="Bergner S.V."/>
            <person name="Schilhabel M.B."/>
            <person name="Klostermeier U.C."/>
            <person name="Beiko R.G."/>
            <person name="Rosenstiel P."/>
            <person name="Hippler M."/>
            <person name="Laroche J."/>
        </authorList>
    </citation>
    <scope>NUCLEOTIDE SEQUENCE [LARGE SCALE GENOMIC DNA]</scope>
    <source>
        <strain evidence="2 3">CCMP1005</strain>
    </source>
</reference>
<evidence type="ECO:0000256" key="1">
    <source>
        <dbReference type="SAM" id="MobiDB-lite"/>
    </source>
</evidence>
<accession>K0SXJ0</accession>
<feature type="region of interest" description="Disordered" evidence="1">
    <location>
        <begin position="222"/>
        <end position="458"/>
    </location>
</feature>
<proteinExistence type="predicted"/>
<organism evidence="2 3">
    <name type="scientific">Thalassiosira oceanica</name>
    <name type="common">Marine diatom</name>
    <dbReference type="NCBI Taxonomy" id="159749"/>
    <lineage>
        <taxon>Eukaryota</taxon>
        <taxon>Sar</taxon>
        <taxon>Stramenopiles</taxon>
        <taxon>Ochrophyta</taxon>
        <taxon>Bacillariophyta</taxon>
        <taxon>Coscinodiscophyceae</taxon>
        <taxon>Thalassiosirophycidae</taxon>
        <taxon>Thalassiosirales</taxon>
        <taxon>Thalassiosiraceae</taxon>
        <taxon>Thalassiosira</taxon>
    </lineage>
</organism>
<dbReference type="eggNOG" id="ENOG502QZ5J">
    <property type="taxonomic scope" value="Eukaryota"/>
</dbReference>
<evidence type="ECO:0000313" key="2">
    <source>
        <dbReference type="EMBL" id="EJK70130.1"/>
    </source>
</evidence>
<dbReference type="Proteomes" id="UP000266841">
    <property type="component" value="Unassembled WGS sequence"/>
</dbReference>
<feature type="compositionally biased region" description="Polar residues" evidence="1">
    <location>
        <begin position="447"/>
        <end position="458"/>
    </location>
</feature>
<dbReference type="SUPFAM" id="SSF54791">
    <property type="entry name" value="Eukaryotic type KH-domain (KH-domain type I)"/>
    <property type="match status" value="1"/>
</dbReference>
<dbReference type="OMA" id="QERCICK"/>
<dbReference type="GO" id="GO:0003723">
    <property type="term" value="F:RNA binding"/>
    <property type="evidence" value="ECO:0007669"/>
    <property type="project" value="InterPro"/>
</dbReference>
<dbReference type="InterPro" id="IPR036612">
    <property type="entry name" value="KH_dom_type_1_sf"/>
</dbReference>
<gene>
    <name evidence="2" type="ORF">THAOC_08536</name>
</gene>
<sequence>MMSTKKEPKEDEDTDDDEEANVPPPPEFGSINLISYTKEQSHATRFPVGCAVWADVKSDGANLSWNEGVVDLVLIDIMTRETVYRVKFTRGDEESDVDATAQFQNLWEWQLSFAIGSKVEIQSSSDTSKWSGGTIVFQNPGPPDQRTYAVRVGASSRIELKVAESRIRYPKISDSPIVKANMSRGQSGMQTETRGPASEVVTAKDGSEISSLAEACQSVTDQGRARKAKNAPANEICDSKNGTTTRGIEGSCTSTDRHSETEGGNNEPEIPPSVEVEESSARSEEAHRRQDGVNEQQQDKLDADKVFEEDPKLMKSVEGIVDSALSAPTQKSPDTERKDQEDSDVEKSPESPMHESVDMEPKTSSDGNMPLSRAPNTKRKCTPAEGSSNSTERPTKITKAVDHIEPKTSFDGNDQTSEDRMEPETASNGNVPSDRWQAPNTKRKSAGSPNSSERPTKTTVVAVNEPCVLTVNPWACRRPSGSILFRFLIGVGGSKIKRFQNSSNCSISLMPSYWRIGDTLRVRIKTCPGKSDLVRARGEILASMMDFIDDGTAEGNARERLRHEVLCSEEGPLSCKQSNGCILVSKNGNLLWSRLVEVTQDLKGELPFIQIGSECFIKVYRREIKVCKPYILVYGPDPSKVNQAAGKVQETISGLVDSASQGTLLNARPTTSARTSPDKSFEPEFSKQTAITPSDLLEMKIPHWLFEARTRVYDHIFGTAPDSLIAFLNQAGCAISKAESGSLTIQAGCAIGEAESGSLTIHSGENSPNFGQMFHLVEDSLLQILKIENDDAATDRLLYDLSEQTRRFSPYRRHDAYNIIQTRNIESTRYPWWTWAMTLPAKRHLDETVEYHGRFLAKLRPPGVHIRVYDGRHAPKLCEPYVLVKGPNLKQVEWAVKVMREDMIRHQQKCGCMPKWE</sequence>
<protein>
    <recommendedName>
        <fullName evidence="4">K Homology domain-containing protein</fullName>
    </recommendedName>
</protein>
<dbReference type="EMBL" id="AGNL01009005">
    <property type="protein sequence ID" value="EJK70130.1"/>
    <property type="molecule type" value="Genomic_DNA"/>
</dbReference>
<evidence type="ECO:0008006" key="4">
    <source>
        <dbReference type="Google" id="ProtNLM"/>
    </source>
</evidence>
<feature type="compositionally biased region" description="Acidic residues" evidence="1">
    <location>
        <begin position="10"/>
        <end position="20"/>
    </location>
</feature>
<feature type="region of interest" description="Disordered" evidence="1">
    <location>
        <begin position="1"/>
        <end position="29"/>
    </location>
</feature>
<feature type="compositionally biased region" description="Basic and acidic residues" evidence="1">
    <location>
        <begin position="393"/>
        <end position="408"/>
    </location>
</feature>
<feature type="compositionally biased region" description="Basic and acidic residues" evidence="1">
    <location>
        <begin position="279"/>
        <end position="315"/>
    </location>
</feature>
<name>K0SXJ0_THAOC</name>
<feature type="compositionally biased region" description="Polar residues" evidence="1">
    <location>
        <begin position="240"/>
        <end position="254"/>
    </location>
</feature>
<dbReference type="AlphaFoldDB" id="K0SXJ0"/>
<keyword evidence="3" id="KW-1185">Reference proteome</keyword>
<comment type="caution">
    <text evidence="2">The sequence shown here is derived from an EMBL/GenBank/DDBJ whole genome shotgun (WGS) entry which is preliminary data.</text>
</comment>
<feature type="compositionally biased region" description="Basic and acidic residues" evidence="1">
    <location>
        <begin position="333"/>
        <end position="363"/>
    </location>
</feature>
<evidence type="ECO:0000313" key="3">
    <source>
        <dbReference type="Proteomes" id="UP000266841"/>
    </source>
</evidence>